<accession>A0AAN6RXK1</accession>
<comment type="subunit">
    <text evidence="3">Homodimer.</text>
</comment>
<evidence type="ECO:0000256" key="5">
    <source>
        <dbReference type="ARBA" id="ARBA00022723"/>
    </source>
</evidence>
<dbReference type="AlphaFoldDB" id="A0AAN6RXK1"/>
<dbReference type="CDD" id="cd05283">
    <property type="entry name" value="CAD1"/>
    <property type="match status" value="1"/>
</dbReference>
<comment type="catalytic activity">
    <reaction evidence="10">
        <text>a primary alcohol + NADP(+) = an aldehyde + NADPH + H(+)</text>
        <dbReference type="Rhea" id="RHEA:15937"/>
        <dbReference type="ChEBI" id="CHEBI:15378"/>
        <dbReference type="ChEBI" id="CHEBI:15734"/>
        <dbReference type="ChEBI" id="CHEBI:17478"/>
        <dbReference type="ChEBI" id="CHEBI:57783"/>
        <dbReference type="ChEBI" id="CHEBI:58349"/>
        <dbReference type="EC" id="1.1.1.2"/>
    </reaction>
    <physiologicalReaction direction="left-to-right" evidence="10">
        <dbReference type="Rhea" id="RHEA:15938"/>
    </physiologicalReaction>
    <physiologicalReaction direction="right-to-left" evidence="10">
        <dbReference type="Rhea" id="RHEA:15939"/>
    </physiologicalReaction>
</comment>
<proteinExistence type="inferred from homology"/>
<keyword evidence="8" id="KW-0560">Oxidoreductase</keyword>
<gene>
    <name evidence="13" type="ORF">C8A05DRAFT_12100</name>
</gene>
<evidence type="ECO:0000259" key="12">
    <source>
        <dbReference type="SMART" id="SM00829"/>
    </source>
</evidence>
<dbReference type="Gene3D" id="3.40.50.720">
    <property type="entry name" value="NAD(P)-binding Rossmann-like Domain"/>
    <property type="match status" value="1"/>
</dbReference>
<dbReference type="SUPFAM" id="SSF50129">
    <property type="entry name" value="GroES-like"/>
    <property type="match status" value="1"/>
</dbReference>
<keyword evidence="14" id="KW-1185">Reference proteome</keyword>
<keyword evidence="6 11" id="KW-0862">Zinc</keyword>
<dbReference type="InterPro" id="IPR036291">
    <property type="entry name" value="NAD(P)-bd_dom_sf"/>
</dbReference>
<evidence type="ECO:0000256" key="10">
    <source>
        <dbReference type="ARBA" id="ARBA00050997"/>
    </source>
</evidence>
<comment type="similarity">
    <text evidence="2 11">Belongs to the zinc-containing alcohol dehydrogenase family.</text>
</comment>
<reference evidence="13" key="2">
    <citation type="submission" date="2023-05" db="EMBL/GenBank/DDBJ databases">
        <authorList>
            <consortium name="Lawrence Berkeley National Laboratory"/>
            <person name="Steindorff A."/>
            <person name="Hensen N."/>
            <person name="Bonometti L."/>
            <person name="Westerberg I."/>
            <person name="Brannstrom I.O."/>
            <person name="Guillou S."/>
            <person name="Cros-Aarteil S."/>
            <person name="Calhoun S."/>
            <person name="Haridas S."/>
            <person name="Kuo A."/>
            <person name="Mondo S."/>
            <person name="Pangilinan J."/>
            <person name="Riley R."/>
            <person name="Labutti K."/>
            <person name="Andreopoulos B."/>
            <person name="Lipzen A."/>
            <person name="Chen C."/>
            <person name="Yanf M."/>
            <person name="Daum C."/>
            <person name="Ng V."/>
            <person name="Clum A."/>
            <person name="Ohm R."/>
            <person name="Martin F."/>
            <person name="Silar P."/>
            <person name="Natvig D."/>
            <person name="Lalanne C."/>
            <person name="Gautier V."/>
            <person name="Ament-Velasquez S.L."/>
            <person name="Kruys A."/>
            <person name="Hutchinson M.I."/>
            <person name="Powell A.J."/>
            <person name="Barry K."/>
            <person name="Miller A.N."/>
            <person name="Grigoriev I.V."/>
            <person name="Debuchy R."/>
            <person name="Gladieux P."/>
            <person name="Thoren M.H."/>
            <person name="Johannesson H."/>
        </authorList>
    </citation>
    <scope>NUCLEOTIDE SEQUENCE</scope>
    <source>
        <strain evidence="13">CBS 103.79</strain>
    </source>
</reference>
<feature type="domain" description="Enoyl reductase (ER)" evidence="12">
    <location>
        <begin position="21"/>
        <end position="357"/>
    </location>
</feature>
<evidence type="ECO:0000313" key="13">
    <source>
        <dbReference type="EMBL" id="KAK3906153.1"/>
    </source>
</evidence>
<dbReference type="GO" id="GO:0008270">
    <property type="term" value="F:zinc ion binding"/>
    <property type="evidence" value="ECO:0007669"/>
    <property type="project" value="InterPro"/>
</dbReference>
<comment type="caution">
    <text evidence="13">The sequence shown here is derived from an EMBL/GenBank/DDBJ whole genome shotgun (WGS) entry which is preliminary data.</text>
</comment>
<keyword evidence="7" id="KW-0521">NADP</keyword>
<name>A0AAN6RXK1_9PEZI</name>
<dbReference type="SMART" id="SM00829">
    <property type="entry name" value="PKS_ER"/>
    <property type="match status" value="1"/>
</dbReference>
<dbReference type="InterPro" id="IPR013149">
    <property type="entry name" value="ADH-like_C"/>
</dbReference>
<dbReference type="InterPro" id="IPR013154">
    <property type="entry name" value="ADH-like_N"/>
</dbReference>
<protein>
    <recommendedName>
        <fullName evidence="9">alcohol dehydrogenase (NADP(+))</fullName>
        <ecNumber evidence="9">1.1.1.2</ecNumber>
    </recommendedName>
</protein>
<dbReference type="GO" id="GO:0008106">
    <property type="term" value="F:alcohol dehydrogenase (NADP+) activity"/>
    <property type="evidence" value="ECO:0007669"/>
    <property type="project" value="UniProtKB-EC"/>
</dbReference>
<dbReference type="Gene3D" id="3.90.180.10">
    <property type="entry name" value="Medium-chain alcohol dehydrogenases, catalytic domain"/>
    <property type="match status" value="1"/>
</dbReference>
<dbReference type="GO" id="GO:0006066">
    <property type="term" value="P:alcohol metabolic process"/>
    <property type="evidence" value="ECO:0007669"/>
    <property type="project" value="UniProtKB-ARBA"/>
</dbReference>
<dbReference type="InterPro" id="IPR047109">
    <property type="entry name" value="CAD-like"/>
</dbReference>
<keyword evidence="5 11" id="KW-0479">Metal-binding</keyword>
<dbReference type="InterPro" id="IPR011032">
    <property type="entry name" value="GroES-like_sf"/>
</dbReference>
<organism evidence="13 14">
    <name type="scientific">Staphylotrichum tortipilum</name>
    <dbReference type="NCBI Taxonomy" id="2831512"/>
    <lineage>
        <taxon>Eukaryota</taxon>
        <taxon>Fungi</taxon>
        <taxon>Dikarya</taxon>
        <taxon>Ascomycota</taxon>
        <taxon>Pezizomycotina</taxon>
        <taxon>Sordariomycetes</taxon>
        <taxon>Sordariomycetidae</taxon>
        <taxon>Sordariales</taxon>
        <taxon>Chaetomiaceae</taxon>
        <taxon>Staphylotrichum</taxon>
    </lineage>
</organism>
<dbReference type="PANTHER" id="PTHR42683">
    <property type="entry name" value="ALDEHYDE REDUCTASE"/>
    <property type="match status" value="1"/>
</dbReference>
<evidence type="ECO:0000256" key="4">
    <source>
        <dbReference type="ARBA" id="ARBA00022553"/>
    </source>
</evidence>
<dbReference type="InterPro" id="IPR020843">
    <property type="entry name" value="ER"/>
</dbReference>
<evidence type="ECO:0000256" key="7">
    <source>
        <dbReference type="ARBA" id="ARBA00022857"/>
    </source>
</evidence>
<dbReference type="EMBL" id="MU855335">
    <property type="protein sequence ID" value="KAK3906153.1"/>
    <property type="molecule type" value="Genomic_DNA"/>
</dbReference>
<evidence type="ECO:0000256" key="2">
    <source>
        <dbReference type="ARBA" id="ARBA00008072"/>
    </source>
</evidence>
<evidence type="ECO:0000256" key="1">
    <source>
        <dbReference type="ARBA" id="ARBA00001947"/>
    </source>
</evidence>
<evidence type="ECO:0000256" key="9">
    <source>
        <dbReference type="ARBA" id="ARBA00024074"/>
    </source>
</evidence>
<dbReference type="Pfam" id="PF00107">
    <property type="entry name" value="ADH_zinc_N"/>
    <property type="match status" value="1"/>
</dbReference>
<reference evidence="13" key="1">
    <citation type="journal article" date="2023" name="Mol. Phylogenet. Evol.">
        <title>Genome-scale phylogeny and comparative genomics of the fungal order Sordariales.</title>
        <authorList>
            <person name="Hensen N."/>
            <person name="Bonometti L."/>
            <person name="Westerberg I."/>
            <person name="Brannstrom I.O."/>
            <person name="Guillou S."/>
            <person name="Cros-Aarteil S."/>
            <person name="Calhoun S."/>
            <person name="Haridas S."/>
            <person name="Kuo A."/>
            <person name="Mondo S."/>
            <person name="Pangilinan J."/>
            <person name="Riley R."/>
            <person name="LaButti K."/>
            <person name="Andreopoulos B."/>
            <person name="Lipzen A."/>
            <person name="Chen C."/>
            <person name="Yan M."/>
            <person name="Daum C."/>
            <person name="Ng V."/>
            <person name="Clum A."/>
            <person name="Steindorff A."/>
            <person name="Ohm R.A."/>
            <person name="Martin F."/>
            <person name="Silar P."/>
            <person name="Natvig D.O."/>
            <person name="Lalanne C."/>
            <person name="Gautier V."/>
            <person name="Ament-Velasquez S.L."/>
            <person name="Kruys A."/>
            <person name="Hutchinson M.I."/>
            <person name="Powell A.J."/>
            <person name="Barry K."/>
            <person name="Miller A.N."/>
            <person name="Grigoriev I.V."/>
            <person name="Debuchy R."/>
            <person name="Gladieux P."/>
            <person name="Hiltunen Thoren M."/>
            <person name="Johannesson H."/>
        </authorList>
    </citation>
    <scope>NUCLEOTIDE SEQUENCE</scope>
    <source>
        <strain evidence="13">CBS 103.79</strain>
    </source>
</reference>
<dbReference type="PROSITE" id="PS00059">
    <property type="entry name" value="ADH_ZINC"/>
    <property type="match status" value="1"/>
</dbReference>
<dbReference type="SUPFAM" id="SSF51735">
    <property type="entry name" value="NAD(P)-binding Rossmann-fold domains"/>
    <property type="match status" value="1"/>
</dbReference>
<comment type="cofactor">
    <cofactor evidence="1 11">
        <name>Zn(2+)</name>
        <dbReference type="ChEBI" id="CHEBI:29105"/>
    </cofactor>
</comment>
<dbReference type="Pfam" id="PF08240">
    <property type="entry name" value="ADH_N"/>
    <property type="match status" value="1"/>
</dbReference>
<dbReference type="InterPro" id="IPR002328">
    <property type="entry name" value="ADH_Zn_CS"/>
</dbReference>
<dbReference type="FunFam" id="3.40.50.720:FF:000158">
    <property type="entry name" value="Zinc-binding alcohol dehydrogenase"/>
    <property type="match status" value="1"/>
</dbReference>
<evidence type="ECO:0000256" key="6">
    <source>
        <dbReference type="ARBA" id="ARBA00022833"/>
    </source>
</evidence>
<dbReference type="Proteomes" id="UP001303889">
    <property type="component" value="Unassembled WGS sequence"/>
</dbReference>
<evidence type="ECO:0000256" key="3">
    <source>
        <dbReference type="ARBA" id="ARBA00011738"/>
    </source>
</evidence>
<sequence length="372" mass="40154">MTTTNYKFEGWLGYDPSAAEGNMKWGEFEPKPREEDDVDVKISHCGVCGSDLHTLRSGWGPTNYPCCVGHEIVGTVVRVGSKAEGGLKIGDRVGIGAQSDSCRGRKGPCEACASGMENYCPVKHIGTYNSKYFNGGKSYGGYALYHRSPSHFVVKIPDGISSADAAPMLCGGITTYSPLKLHGAGPGKRVGIIGLGGLGHFGVLWAKALKADKVVVISRTSAKKEDALKMGADDFIATAEEPNWAHKHASTLDIIICTASSSDMPLMKYLSLLRFDGTFVQVGAPEDGLPTIQQFPLMFKRLKITASLIGPPSEIREMLQLAADEKVKPWIQEIPMKDANKAIVDMEAGKPRYRYVLFNEKHAGGSQLRAGL</sequence>
<dbReference type="EC" id="1.1.1.2" evidence="9"/>
<evidence type="ECO:0000256" key="8">
    <source>
        <dbReference type="ARBA" id="ARBA00023002"/>
    </source>
</evidence>
<evidence type="ECO:0000256" key="11">
    <source>
        <dbReference type="RuleBase" id="RU361277"/>
    </source>
</evidence>
<evidence type="ECO:0000313" key="14">
    <source>
        <dbReference type="Proteomes" id="UP001303889"/>
    </source>
</evidence>
<keyword evidence="4" id="KW-0597">Phosphoprotein</keyword>